<proteinExistence type="predicted"/>
<feature type="domain" description="Response regulatory" evidence="8">
    <location>
        <begin position="2"/>
        <end position="119"/>
    </location>
</feature>
<dbReference type="SMART" id="SM00448">
    <property type="entry name" value="REC"/>
    <property type="match status" value="1"/>
</dbReference>
<dbReference type="InterPro" id="IPR018060">
    <property type="entry name" value="HTH_AraC"/>
</dbReference>
<evidence type="ECO:0000256" key="5">
    <source>
        <dbReference type="ARBA" id="ARBA00024867"/>
    </source>
</evidence>
<dbReference type="PROSITE" id="PS01124">
    <property type="entry name" value="HTH_ARAC_FAMILY_2"/>
    <property type="match status" value="1"/>
</dbReference>
<comment type="function">
    <text evidence="5">May play the central regulatory role in sporulation. It may be an element of the effector pathway responsible for the activation of sporulation genes in response to nutritional stress. Spo0A may act in concert with spo0H (a sigma factor) to control the expression of some genes that are critical to the sporulation process.</text>
</comment>
<dbReference type="Pfam" id="PF00072">
    <property type="entry name" value="Response_reg"/>
    <property type="match status" value="1"/>
</dbReference>
<dbReference type="PROSITE" id="PS00041">
    <property type="entry name" value="HTH_ARAC_FAMILY_1"/>
    <property type="match status" value="1"/>
</dbReference>
<dbReference type="EMBL" id="JAAITS010000057">
    <property type="protein sequence ID" value="NSG87028.1"/>
    <property type="molecule type" value="Genomic_DNA"/>
</dbReference>
<keyword evidence="10" id="KW-1185">Reference proteome</keyword>
<evidence type="ECO:0000259" key="7">
    <source>
        <dbReference type="PROSITE" id="PS01124"/>
    </source>
</evidence>
<keyword evidence="3" id="KW-0238">DNA-binding</keyword>
<dbReference type="PROSITE" id="PS50110">
    <property type="entry name" value="RESPONSE_REGULATORY"/>
    <property type="match status" value="1"/>
</dbReference>
<reference evidence="9 10" key="1">
    <citation type="journal article" date="2020" name="Cell Host Microbe">
        <title>Functional and Genomic Variation between Human-Derived Isolates of Lachnospiraceae Reveals Inter- and Intra-Species Diversity.</title>
        <authorList>
            <person name="Sorbara M.T."/>
            <person name="Littmann E.R."/>
            <person name="Fontana E."/>
            <person name="Moody T.U."/>
            <person name="Kohout C.E."/>
            <person name="Gjonbalaj M."/>
            <person name="Eaton V."/>
            <person name="Seok R."/>
            <person name="Leiner I.M."/>
            <person name="Pamer E.G."/>
        </authorList>
    </citation>
    <scope>NUCLEOTIDE SEQUENCE [LARGE SCALE GENOMIC DNA]</scope>
    <source>
        <strain evidence="9 10">MSK.17.74</strain>
    </source>
</reference>
<evidence type="ECO:0000256" key="4">
    <source>
        <dbReference type="ARBA" id="ARBA00023163"/>
    </source>
</evidence>
<evidence type="ECO:0000259" key="8">
    <source>
        <dbReference type="PROSITE" id="PS50110"/>
    </source>
</evidence>
<dbReference type="InterPro" id="IPR001789">
    <property type="entry name" value="Sig_transdc_resp-reg_receiver"/>
</dbReference>
<dbReference type="InterPro" id="IPR009057">
    <property type="entry name" value="Homeodomain-like_sf"/>
</dbReference>
<dbReference type="CDD" id="cd17536">
    <property type="entry name" value="REC_YesN-like"/>
    <property type="match status" value="1"/>
</dbReference>
<evidence type="ECO:0000256" key="1">
    <source>
        <dbReference type="ARBA" id="ARBA00018672"/>
    </source>
</evidence>
<sequence length="245" mass="28678">MKLLIIDDEKPVRDCIKLLIPKSTYKISEIYEAEDGLEAVQLIRQYSPDLIFTDICMPISDGLELMDWIVENSVSTPVIAISGYTDYEYIRNFFIKGGLDYILKPIQPDKLNLAVQKAQSEIERKKVITPTHEEDYITEDIFISIKKYIDQNYSNQLNLPYIASEFHLSEPYLSRKFKAKFDINIIQYIKLVRIRHAKQLLMSSGKKISEISLLVGYDDEKYFSRVFKEMEKISANDYRKKFSNK</sequence>
<dbReference type="InterPro" id="IPR011006">
    <property type="entry name" value="CheY-like_superfamily"/>
</dbReference>
<dbReference type="Gene3D" id="3.40.50.2300">
    <property type="match status" value="1"/>
</dbReference>
<evidence type="ECO:0000256" key="3">
    <source>
        <dbReference type="ARBA" id="ARBA00023125"/>
    </source>
</evidence>
<evidence type="ECO:0000256" key="2">
    <source>
        <dbReference type="ARBA" id="ARBA00023015"/>
    </source>
</evidence>
<comment type="caution">
    <text evidence="9">The sequence shown here is derived from an EMBL/GenBank/DDBJ whole genome shotgun (WGS) entry which is preliminary data.</text>
</comment>
<gene>
    <name evidence="9" type="ORF">G5B17_16810</name>
</gene>
<keyword evidence="6" id="KW-0597">Phosphoprotein</keyword>
<evidence type="ECO:0000313" key="10">
    <source>
        <dbReference type="Proteomes" id="UP001644719"/>
    </source>
</evidence>
<dbReference type="Pfam" id="PF12833">
    <property type="entry name" value="HTH_18"/>
    <property type="match status" value="1"/>
</dbReference>
<dbReference type="InterPro" id="IPR018062">
    <property type="entry name" value="HTH_AraC-typ_CS"/>
</dbReference>
<keyword evidence="2" id="KW-0805">Transcription regulation</keyword>
<dbReference type="SUPFAM" id="SSF46689">
    <property type="entry name" value="Homeodomain-like"/>
    <property type="match status" value="2"/>
</dbReference>
<dbReference type="RefSeq" id="WP_148463269.1">
    <property type="nucleotide sequence ID" value="NZ_JAAITS010000057.1"/>
</dbReference>
<dbReference type="Gene3D" id="1.10.10.60">
    <property type="entry name" value="Homeodomain-like"/>
    <property type="match status" value="2"/>
</dbReference>
<dbReference type="PANTHER" id="PTHR43280:SF28">
    <property type="entry name" value="HTH-TYPE TRANSCRIPTIONAL ACTIVATOR RHAS"/>
    <property type="match status" value="1"/>
</dbReference>
<feature type="modified residue" description="4-aspartylphosphate" evidence="6">
    <location>
        <position position="54"/>
    </location>
</feature>
<evidence type="ECO:0000313" key="9">
    <source>
        <dbReference type="EMBL" id="NSG87028.1"/>
    </source>
</evidence>
<name>A0ABX2HBM2_9FIRM</name>
<organism evidence="9 10">
    <name type="scientific">Blautia faecis</name>
    <dbReference type="NCBI Taxonomy" id="871665"/>
    <lineage>
        <taxon>Bacteria</taxon>
        <taxon>Bacillati</taxon>
        <taxon>Bacillota</taxon>
        <taxon>Clostridia</taxon>
        <taxon>Lachnospirales</taxon>
        <taxon>Lachnospiraceae</taxon>
        <taxon>Blautia</taxon>
    </lineage>
</organism>
<dbReference type="SUPFAM" id="SSF52172">
    <property type="entry name" value="CheY-like"/>
    <property type="match status" value="1"/>
</dbReference>
<accession>A0ABX2HBM2</accession>
<protein>
    <recommendedName>
        <fullName evidence="1">Stage 0 sporulation protein A homolog</fullName>
    </recommendedName>
</protein>
<dbReference type="PANTHER" id="PTHR43280">
    <property type="entry name" value="ARAC-FAMILY TRANSCRIPTIONAL REGULATOR"/>
    <property type="match status" value="1"/>
</dbReference>
<keyword evidence="4" id="KW-0804">Transcription</keyword>
<dbReference type="Proteomes" id="UP001644719">
    <property type="component" value="Unassembled WGS sequence"/>
</dbReference>
<dbReference type="SMART" id="SM00342">
    <property type="entry name" value="HTH_ARAC"/>
    <property type="match status" value="1"/>
</dbReference>
<evidence type="ECO:0000256" key="6">
    <source>
        <dbReference type="PROSITE-ProRule" id="PRU00169"/>
    </source>
</evidence>
<feature type="domain" description="HTH araC/xylS-type" evidence="7">
    <location>
        <begin position="143"/>
        <end position="241"/>
    </location>
</feature>